<dbReference type="EMBL" id="JAAIUW010000006">
    <property type="protein sequence ID" value="KAF7826583.1"/>
    <property type="molecule type" value="Genomic_DNA"/>
</dbReference>
<keyword evidence="3" id="KW-1185">Reference proteome</keyword>
<name>A0A834TQJ2_9FABA</name>
<protein>
    <submittedName>
        <fullName evidence="2">Uncharacterized protein</fullName>
    </submittedName>
</protein>
<sequence>MAIVARKKVSKEGGRRDKAKN</sequence>
<organism evidence="2 3">
    <name type="scientific">Senna tora</name>
    <dbReference type="NCBI Taxonomy" id="362788"/>
    <lineage>
        <taxon>Eukaryota</taxon>
        <taxon>Viridiplantae</taxon>
        <taxon>Streptophyta</taxon>
        <taxon>Embryophyta</taxon>
        <taxon>Tracheophyta</taxon>
        <taxon>Spermatophyta</taxon>
        <taxon>Magnoliopsida</taxon>
        <taxon>eudicotyledons</taxon>
        <taxon>Gunneridae</taxon>
        <taxon>Pentapetalae</taxon>
        <taxon>rosids</taxon>
        <taxon>fabids</taxon>
        <taxon>Fabales</taxon>
        <taxon>Fabaceae</taxon>
        <taxon>Caesalpinioideae</taxon>
        <taxon>Cassia clade</taxon>
        <taxon>Senna</taxon>
    </lineage>
</organism>
<feature type="compositionally biased region" description="Basic and acidic residues" evidence="1">
    <location>
        <begin position="10"/>
        <end position="21"/>
    </location>
</feature>
<reference evidence="2" key="1">
    <citation type="submission" date="2020-09" db="EMBL/GenBank/DDBJ databases">
        <title>Genome-Enabled Discovery of Anthraquinone Biosynthesis in Senna tora.</title>
        <authorList>
            <person name="Kang S.-H."/>
            <person name="Pandey R.P."/>
            <person name="Lee C.-M."/>
            <person name="Sim J.-S."/>
            <person name="Jeong J.-T."/>
            <person name="Choi B.-S."/>
            <person name="Jung M."/>
            <person name="Ginzburg D."/>
            <person name="Zhao K."/>
            <person name="Won S.Y."/>
            <person name="Oh T.-J."/>
            <person name="Yu Y."/>
            <person name="Kim N.-H."/>
            <person name="Lee O.R."/>
            <person name="Lee T.-H."/>
            <person name="Bashyal P."/>
            <person name="Kim T.-S."/>
            <person name="Lee W.-H."/>
            <person name="Kawkins C."/>
            <person name="Kim C.-K."/>
            <person name="Kim J.S."/>
            <person name="Ahn B.O."/>
            <person name="Rhee S.Y."/>
            <person name="Sohng J.K."/>
        </authorList>
    </citation>
    <scope>NUCLEOTIDE SEQUENCE</scope>
    <source>
        <tissue evidence="2">Leaf</tissue>
    </source>
</reference>
<evidence type="ECO:0000313" key="3">
    <source>
        <dbReference type="Proteomes" id="UP000634136"/>
    </source>
</evidence>
<proteinExistence type="predicted"/>
<gene>
    <name evidence="2" type="ORF">G2W53_017747</name>
</gene>
<accession>A0A834TQJ2</accession>
<evidence type="ECO:0000256" key="1">
    <source>
        <dbReference type="SAM" id="MobiDB-lite"/>
    </source>
</evidence>
<comment type="caution">
    <text evidence="2">The sequence shown here is derived from an EMBL/GenBank/DDBJ whole genome shotgun (WGS) entry which is preliminary data.</text>
</comment>
<dbReference type="Proteomes" id="UP000634136">
    <property type="component" value="Unassembled WGS sequence"/>
</dbReference>
<dbReference type="AlphaFoldDB" id="A0A834TQJ2"/>
<evidence type="ECO:0000313" key="2">
    <source>
        <dbReference type="EMBL" id="KAF7826583.1"/>
    </source>
</evidence>
<feature type="region of interest" description="Disordered" evidence="1">
    <location>
        <begin position="1"/>
        <end position="21"/>
    </location>
</feature>